<keyword evidence="9" id="KW-1185">Reference proteome</keyword>
<dbReference type="Gene3D" id="2.40.50.100">
    <property type="match status" value="1"/>
</dbReference>
<gene>
    <name evidence="8" type="ORF">H8718_12155</name>
</gene>
<keyword evidence="2" id="KW-1003">Cell membrane</keyword>
<dbReference type="GO" id="GO:0005524">
    <property type="term" value="F:ATP binding"/>
    <property type="evidence" value="ECO:0007669"/>
    <property type="project" value="UniProtKB-KW"/>
</dbReference>
<evidence type="ECO:0000259" key="7">
    <source>
        <dbReference type="PROSITE" id="PS50893"/>
    </source>
</evidence>
<protein>
    <submittedName>
        <fullName evidence="8">ABC transporter ATP-binding protein</fullName>
    </submittedName>
</protein>
<dbReference type="Gene3D" id="3.40.50.300">
    <property type="entry name" value="P-loop containing nucleotide triphosphate hydrolases"/>
    <property type="match status" value="1"/>
</dbReference>
<dbReference type="InterPro" id="IPR003593">
    <property type="entry name" value="AAA+_ATPase"/>
</dbReference>
<keyword evidence="3" id="KW-0547">Nucleotide-binding</keyword>
<dbReference type="GO" id="GO:0016887">
    <property type="term" value="F:ATP hydrolysis activity"/>
    <property type="evidence" value="ECO:0007669"/>
    <property type="project" value="InterPro"/>
</dbReference>
<dbReference type="InterPro" id="IPR017871">
    <property type="entry name" value="ABC_transporter-like_CS"/>
</dbReference>
<dbReference type="InterPro" id="IPR012340">
    <property type="entry name" value="NA-bd_OB-fold"/>
</dbReference>
<dbReference type="Gene3D" id="2.40.50.140">
    <property type="entry name" value="Nucleic acid-binding proteins"/>
    <property type="match status" value="1"/>
</dbReference>
<evidence type="ECO:0000313" key="9">
    <source>
        <dbReference type="Proteomes" id="UP000655830"/>
    </source>
</evidence>
<dbReference type="InterPro" id="IPR027417">
    <property type="entry name" value="P-loop_NTPase"/>
</dbReference>
<dbReference type="PROSITE" id="PS50893">
    <property type="entry name" value="ABC_TRANSPORTER_2"/>
    <property type="match status" value="1"/>
</dbReference>
<dbReference type="FunFam" id="3.40.50.300:FF:000042">
    <property type="entry name" value="Maltose/maltodextrin ABC transporter, ATP-binding protein"/>
    <property type="match status" value="1"/>
</dbReference>
<dbReference type="NCBIfam" id="NF008653">
    <property type="entry name" value="PRK11650.1"/>
    <property type="match status" value="1"/>
</dbReference>
<sequence length="359" mass="40844">MGNVTFNKVSKRYETNKSYALKDFNLQVEDGELIVVVGPSGSGKSTLLELICGFETLTSGDILIDGQSIQDKHPKDRDVAMVFQNYALLPHLTVYDNIAFGMKIRKESKKVIEEKVTWAAKLLELESYLKVKPKKLSGGQRQRVALARAMVRKPKLFLMDEPLSNLDAKLRDNMSQEIKKLHEALHATMLYVTHDQIEAMTMADRIVILNKGEIQQVGSPSEIYQEPKNLFVAQFIGRPSISLFTCKGTKRGILLEEEIEIITKKQVLEEDRNYLLGLRSEHIQIVTEGEVHLEAVLQKVDYLGGESLLYLQYKNCSFTAKAYGDVAYKKGDTVKIRLDLEKAHYFDQETKENIRRNVT</sequence>
<keyword evidence="5" id="KW-1278">Translocase</keyword>
<accession>A0A926EH76</accession>
<dbReference type="GO" id="GO:0140359">
    <property type="term" value="F:ABC-type transporter activity"/>
    <property type="evidence" value="ECO:0007669"/>
    <property type="project" value="InterPro"/>
</dbReference>
<dbReference type="PANTHER" id="PTHR43875:SF15">
    <property type="entry name" value="TREHALOSE IMPORT ATP-BINDING PROTEIN SUGC"/>
    <property type="match status" value="1"/>
</dbReference>
<evidence type="ECO:0000256" key="2">
    <source>
        <dbReference type="ARBA" id="ARBA00022475"/>
    </source>
</evidence>
<keyword evidence="6" id="KW-0472">Membrane</keyword>
<keyword evidence="1" id="KW-0813">Transport</keyword>
<evidence type="ECO:0000313" key="8">
    <source>
        <dbReference type="EMBL" id="MBC8580279.1"/>
    </source>
</evidence>
<dbReference type="GO" id="GO:0055052">
    <property type="term" value="C:ATP-binding cassette (ABC) transporter complex, substrate-binding subunit-containing"/>
    <property type="evidence" value="ECO:0007669"/>
    <property type="project" value="TreeGrafter"/>
</dbReference>
<dbReference type="RefSeq" id="WP_249333130.1">
    <property type="nucleotide sequence ID" value="NZ_JACRSY010000018.1"/>
</dbReference>
<dbReference type="PANTHER" id="PTHR43875">
    <property type="entry name" value="MALTODEXTRIN IMPORT ATP-BINDING PROTEIN MSMX"/>
    <property type="match status" value="1"/>
</dbReference>
<dbReference type="InterPro" id="IPR003439">
    <property type="entry name" value="ABC_transporter-like_ATP-bd"/>
</dbReference>
<dbReference type="InterPro" id="IPR013611">
    <property type="entry name" value="Transp-assoc_OB_typ2"/>
</dbReference>
<evidence type="ECO:0000256" key="5">
    <source>
        <dbReference type="ARBA" id="ARBA00022967"/>
    </source>
</evidence>
<dbReference type="EMBL" id="JACRSY010000018">
    <property type="protein sequence ID" value="MBC8580279.1"/>
    <property type="molecule type" value="Genomic_DNA"/>
</dbReference>
<dbReference type="Proteomes" id="UP000655830">
    <property type="component" value="Unassembled WGS sequence"/>
</dbReference>
<dbReference type="Pfam" id="PF00005">
    <property type="entry name" value="ABC_tran"/>
    <property type="match status" value="1"/>
</dbReference>
<keyword evidence="4 8" id="KW-0067">ATP-binding</keyword>
<dbReference type="AlphaFoldDB" id="A0A926EH76"/>
<dbReference type="GO" id="GO:0008643">
    <property type="term" value="P:carbohydrate transport"/>
    <property type="evidence" value="ECO:0007669"/>
    <property type="project" value="InterPro"/>
</dbReference>
<evidence type="ECO:0000256" key="4">
    <source>
        <dbReference type="ARBA" id="ARBA00022840"/>
    </source>
</evidence>
<dbReference type="Pfam" id="PF08402">
    <property type="entry name" value="TOBE_2"/>
    <property type="match status" value="1"/>
</dbReference>
<evidence type="ECO:0000256" key="1">
    <source>
        <dbReference type="ARBA" id="ARBA00022448"/>
    </source>
</evidence>
<dbReference type="InterPro" id="IPR047641">
    <property type="entry name" value="ABC_transpr_MalK/UgpC-like"/>
</dbReference>
<dbReference type="PROSITE" id="PS00211">
    <property type="entry name" value="ABC_TRANSPORTER_1"/>
    <property type="match status" value="1"/>
</dbReference>
<dbReference type="SMART" id="SM00382">
    <property type="entry name" value="AAA"/>
    <property type="match status" value="1"/>
</dbReference>
<evidence type="ECO:0000256" key="3">
    <source>
        <dbReference type="ARBA" id="ARBA00022741"/>
    </source>
</evidence>
<comment type="caution">
    <text evidence="8">The sequence shown here is derived from an EMBL/GenBank/DDBJ whole genome shotgun (WGS) entry which is preliminary data.</text>
</comment>
<dbReference type="InterPro" id="IPR008995">
    <property type="entry name" value="Mo/tungstate-bd_C_term_dom"/>
</dbReference>
<dbReference type="InterPro" id="IPR015855">
    <property type="entry name" value="ABC_transpr_MalK-like"/>
</dbReference>
<reference evidence="8" key="1">
    <citation type="submission" date="2020-08" db="EMBL/GenBank/DDBJ databases">
        <title>Genome public.</title>
        <authorList>
            <person name="Liu C."/>
            <person name="Sun Q."/>
        </authorList>
    </citation>
    <scope>NUCLEOTIDE SEQUENCE</scope>
    <source>
        <strain evidence="8">NSJ-12</strain>
    </source>
</reference>
<feature type="domain" description="ABC transporter" evidence="7">
    <location>
        <begin position="4"/>
        <end position="236"/>
    </location>
</feature>
<dbReference type="CDD" id="cd03301">
    <property type="entry name" value="ABC_MalK_N"/>
    <property type="match status" value="1"/>
</dbReference>
<dbReference type="SUPFAM" id="SSF52540">
    <property type="entry name" value="P-loop containing nucleoside triphosphate hydrolases"/>
    <property type="match status" value="1"/>
</dbReference>
<organism evidence="8 9">
    <name type="scientific">Zhenhengia yiwuensis</name>
    <dbReference type="NCBI Taxonomy" id="2763666"/>
    <lineage>
        <taxon>Bacteria</taxon>
        <taxon>Bacillati</taxon>
        <taxon>Bacillota</taxon>
        <taxon>Clostridia</taxon>
        <taxon>Lachnospirales</taxon>
        <taxon>Lachnospiraceae</taxon>
        <taxon>Zhenhengia</taxon>
    </lineage>
</organism>
<proteinExistence type="predicted"/>
<name>A0A926EH76_9FIRM</name>
<evidence type="ECO:0000256" key="6">
    <source>
        <dbReference type="ARBA" id="ARBA00023136"/>
    </source>
</evidence>
<dbReference type="SUPFAM" id="SSF50331">
    <property type="entry name" value="MOP-like"/>
    <property type="match status" value="1"/>
</dbReference>